<accession>A0ABW2KH78</accession>
<gene>
    <name evidence="1" type="ORF">ACFQRF_16395</name>
</gene>
<reference evidence="2" key="1">
    <citation type="journal article" date="2019" name="Int. J. Syst. Evol. Microbiol.">
        <title>The Global Catalogue of Microorganisms (GCM) 10K type strain sequencing project: providing services to taxonomists for standard genome sequencing and annotation.</title>
        <authorList>
            <consortium name="The Broad Institute Genomics Platform"/>
            <consortium name="The Broad Institute Genome Sequencing Center for Infectious Disease"/>
            <person name="Wu L."/>
            <person name="Ma J."/>
        </authorList>
    </citation>
    <scope>NUCLEOTIDE SEQUENCE [LARGE SCALE GENOMIC DNA]</scope>
    <source>
        <strain evidence="2">CGMCC 4.7382</strain>
    </source>
</reference>
<sequence length="164" mass="17852">MTSEPVGPGESIPFAGRDLAGYVLVPAEWVEQYEDLIDGGEIDRVKDDIRAGRDEMVPFRVADFERAGTGARSRCRLGNPCAGEALSEELHWLVGLPVEERSQAIGELLDHLLAGVETREFGPFVRAMDAWRSTAVAWSDPDGARRLMEPFDGTGGEVIGRPGV</sequence>
<proteinExistence type="predicted"/>
<organism evidence="1 2">
    <name type="scientific">Marinactinospora rubrisoli</name>
    <dbReference type="NCBI Taxonomy" id="2715399"/>
    <lineage>
        <taxon>Bacteria</taxon>
        <taxon>Bacillati</taxon>
        <taxon>Actinomycetota</taxon>
        <taxon>Actinomycetes</taxon>
        <taxon>Streptosporangiales</taxon>
        <taxon>Nocardiopsidaceae</taxon>
        <taxon>Marinactinospora</taxon>
    </lineage>
</organism>
<protein>
    <submittedName>
        <fullName evidence="1">Uncharacterized protein</fullName>
    </submittedName>
</protein>
<evidence type="ECO:0000313" key="2">
    <source>
        <dbReference type="Proteomes" id="UP001596540"/>
    </source>
</evidence>
<evidence type="ECO:0000313" key="1">
    <source>
        <dbReference type="EMBL" id="MFC7329317.1"/>
    </source>
</evidence>
<dbReference type="Proteomes" id="UP001596540">
    <property type="component" value="Unassembled WGS sequence"/>
</dbReference>
<dbReference type="EMBL" id="JBHTBH010000007">
    <property type="protein sequence ID" value="MFC7329317.1"/>
    <property type="molecule type" value="Genomic_DNA"/>
</dbReference>
<comment type="caution">
    <text evidence="1">The sequence shown here is derived from an EMBL/GenBank/DDBJ whole genome shotgun (WGS) entry which is preliminary data.</text>
</comment>
<keyword evidence="2" id="KW-1185">Reference proteome</keyword>
<dbReference type="RefSeq" id="WP_379871965.1">
    <property type="nucleotide sequence ID" value="NZ_JBHTBH010000007.1"/>
</dbReference>
<name>A0ABW2KH78_9ACTN</name>